<reference evidence="1 2" key="1">
    <citation type="submission" date="2024-04" db="EMBL/GenBank/DDBJ databases">
        <title>genome sequences of Mucor flavus KT1a and Helicostylum pulchrum KT1b strains isolation_sourced from the surface of a dry-aged beef.</title>
        <authorList>
            <person name="Toyotome T."/>
            <person name="Hosono M."/>
            <person name="Torimaru M."/>
            <person name="Fukuda K."/>
            <person name="Mikami N."/>
        </authorList>
    </citation>
    <scope>NUCLEOTIDE SEQUENCE [LARGE SCALE GENOMIC DNA]</scope>
    <source>
        <strain evidence="1 2">KT1b</strain>
    </source>
</reference>
<dbReference type="SUPFAM" id="SSF48264">
    <property type="entry name" value="Cytochrome P450"/>
    <property type="match status" value="1"/>
</dbReference>
<comment type="caution">
    <text evidence="1">The sequence shown here is derived from an EMBL/GenBank/DDBJ whole genome shotgun (WGS) entry which is preliminary data.</text>
</comment>
<keyword evidence="2" id="KW-1185">Reference proteome</keyword>
<dbReference type="EMBL" id="BAABUJ010000004">
    <property type="protein sequence ID" value="GAA5795468.1"/>
    <property type="molecule type" value="Genomic_DNA"/>
</dbReference>
<dbReference type="Proteomes" id="UP001476247">
    <property type="component" value="Unassembled WGS sequence"/>
</dbReference>
<dbReference type="InterPro" id="IPR036396">
    <property type="entry name" value="Cyt_P450_sf"/>
</dbReference>
<organism evidence="1 2">
    <name type="scientific">Helicostylum pulchrum</name>
    <dbReference type="NCBI Taxonomy" id="562976"/>
    <lineage>
        <taxon>Eukaryota</taxon>
        <taxon>Fungi</taxon>
        <taxon>Fungi incertae sedis</taxon>
        <taxon>Mucoromycota</taxon>
        <taxon>Mucoromycotina</taxon>
        <taxon>Mucoromycetes</taxon>
        <taxon>Mucorales</taxon>
        <taxon>Mucorineae</taxon>
        <taxon>Mucoraceae</taxon>
        <taxon>Helicostylum</taxon>
    </lineage>
</organism>
<evidence type="ECO:0000313" key="2">
    <source>
        <dbReference type="Proteomes" id="UP001476247"/>
    </source>
</evidence>
<accession>A0ABP9XM01</accession>
<proteinExistence type="predicted"/>
<sequence length="61" mass="7016">MQRVCPAIYLAETEMFMAFIAIFSTCYVEPNNNQMPNIHDKLSGALTICPKSYQVKFIKRV</sequence>
<name>A0ABP9XM01_9FUNG</name>
<protein>
    <submittedName>
        <fullName evidence="1">Uncharacterized protein</fullName>
    </submittedName>
</protein>
<dbReference type="Gene3D" id="1.10.630.10">
    <property type="entry name" value="Cytochrome P450"/>
    <property type="match status" value="1"/>
</dbReference>
<evidence type="ECO:0000313" key="1">
    <source>
        <dbReference type="EMBL" id="GAA5795468.1"/>
    </source>
</evidence>
<gene>
    <name evidence="1" type="ORF">HPULCUR_000826</name>
</gene>